<dbReference type="Pfam" id="PF04357">
    <property type="entry name" value="TamB"/>
    <property type="match status" value="1"/>
</dbReference>
<comment type="subcellular location">
    <subcellularLocation>
        <location evidence="1">Membrane</location>
        <topology evidence="1">Single-pass membrane protein</topology>
    </subcellularLocation>
</comment>
<dbReference type="GO" id="GO:0005886">
    <property type="term" value="C:plasma membrane"/>
    <property type="evidence" value="ECO:0007669"/>
    <property type="project" value="InterPro"/>
</dbReference>
<name>A0A3A8B8V3_9RHOB</name>
<reference evidence="7 8" key="1">
    <citation type="submission" date="2018-09" db="EMBL/GenBank/DDBJ databases">
        <title>Roseovarius spongiae sp. nov., isolated from a marine sponge.</title>
        <authorList>
            <person name="Zhuang L."/>
            <person name="Luo L."/>
        </authorList>
    </citation>
    <scope>NUCLEOTIDE SEQUENCE [LARGE SCALE GENOMIC DNA]</scope>
    <source>
        <strain evidence="7 8">HN-E21</strain>
    </source>
</reference>
<feature type="signal peptide" evidence="5">
    <location>
        <begin position="1"/>
        <end position="20"/>
    </location>
</feature>
<comment type="caution">
    <text evidence="7">The sequence shown here is derived from an EMBL/GenBank/DDBJ whole genome shotgun (WGS) entry which is preliminary data.</text>
</comment>
<accession>A0A3A8B8V3</accession>
<dbReference type="RefSeq" id="WP_121167524.1">
    <property type="nucleotide sequence ID" value="NZ_RAPE01000003.1"/>
</dbReference>
<evidence type="ECO:0000256" key="2">
    <source>
        <dbReference type="ARBA" id="ARBA00022692"/>
    </source>
</evidence>
<evidence type="ECO:0000259" key="6">
    <source>
        <dbReference type="Pfam" id="PF04357"/>
    </source>
</evidence>
<evidence type="ECO:0000313" key="8">
    <source>
        <dbReference type="Proteomes" id="UP000281128"/>
    </source>
</evidence>
<proteinExistence type="predicted"/>
<dbReference type="OrthoDB" id="7784409at2"/>
<dbReference type="EMBL" id="RAPE01000003">
    <property type="protein sequence ID" value="RKF14056.1"/>
    <property type="molecule type" value="Genomic_DNA"/>
</dbReference>
<dbReference type="GO" id="GO:0097347">
    <property type="term" value="C:TAM protein secretion complex"/>
    <property type="evidence" value="ECO:0007669"/>
    <property type="project" value="TreeGrafter"/>
</dbReference>
<keyword evidence="5" id="KW-0732">Signal</keyword>
<dbReference type="PANTHER" id="PTHR36985:SF1">
    <property type="entry name" value="TRANSLOCATION AND ASSEMBLY MODULE SUBUNIT TAMB"/>
    <property type="match status" value="1"/>
</dbReference>
<dbReference type="GO" id="GO:0009306">
    <property type="term" value="P:protein secretion"/>
    <property type="evidence" value="ECO:0007669"/>
    <property type="project" value="InterPro"/>
</dbReference>
<evidence type="ECO:0000256" key="1">
    <source>
        <dbReference type="ARBA" id="ARBA00004167"/>
    </source>
</evidence>
<keyword evidence="4" id="KW-0472">Membrane</keyword>
<feature type="chain" id="PRO_5017188085" evidence="5">
    <location>
        <begin position="21"/>
        <end position="1317"/>
    </location>
</feature>
<protein>
    <submittedName>
        <fullName evidence="7">Translocation/assembly module TamB</fullName>
    </submittedName>
</protein>
<keyword evidence="3" id="KW-1133">Transmembrane helix</keyword>
<dbReference type="Proteomes" id="UP000281128">
    <property type="component" value="Unassembled WGS sequence"/>
</dbReference>
<organism evidence="7 8">
    <name type="scientific">Roseovarius spongiae</name>
    <dbReference type="NCBI Taxonomy" id="2320272"/>
    <lineage>
        <taxon>Bacteria</taxon>
        <taxon>Pseudomonadati</taxon>
        <taxon>Pseudomonadota</taxon>
        <taxon>Alphaproteobacteria</taxon>
        <taxon>Rhodobacterales</taxon>
        <taxon>Roseobacteraceae</taxon>
        <taxon>Roseovarius</taxon>
    </lineage>
</organism>
<sequence>MGNLRKIVMALLIACLPVLAAAQTSEDDKGFLTRLLENSLGGEGRDVDITGFRGAFSSEATVEKITIADEKGVWLTMTGLVLDWDRSALLSGRIQVETLSAKTITVARAPEPVDDGLPAPEATPFKLPDLPVSVVIDTLEAERITLGAPLLGEEVHLSLTASASLAGGDAEVDLTSERLDGGEGVFKFAGSFEEASEMLALDLRLDEGENGIAARLLDLPGKPSVTLSLKGDGPLDDFAARLNLSTNGQERLAGKIGLAAAGDDGAGTARRFTATLGGDVTALFAPQFRDFFGEDVALDVAGVRAADGALDLSELSLEAQQLTLDGEVALNAALWPTRIDLALDLSGEDAVLLPLPGPPTRLQSAALDITYAADQSNDWTAKGRVTGFDRAGVQVDDLTLDAGGILEGDADTVGRVTADVRFAAGGIALADPALADAVGREAEGAFKLSYTKGEPLLLSDLDLRNVSAHLTGKARVNDLQSGFKTIFDTQLTTSDLSRFSALAGRPLGGSAQLTLAGDAMLGGQFDITLTGTAEDLALDQPQADALLSGRTELTVKARRDTAGTFIDKAVIENPQLSMTADARLATDDSEVSFALRIAEFGEIDPRLPGPLTAEGQAVQDARGWNVDISAEGPLDARAEITGLATGPNALLRFDARLPDIAPLAPGFSGAVALNGTLEQTPQGWKLDTFASGPYGVKADVSGTLSDSPTFRFDARLPDVSPFAPGFSGAARATGTAAQTGNGWKIDTELSGPYALSATVEATLAEMVRVTFQARLPNVRPLVPAYSGALTADGALEQTEDGWRVTADLGGPYGTTAQVSGSFGSSAPAFDYSARIPDIGPFAGQISGPATVKGTARQEGDAWRIDTALTGPGGTQANVAGTVTGANQVNLTASGSVPLGLTEPFLRPRSLQGLARFDLRLNGAPGLGALSGTVTTSGARFAAPKLQVALTGIDARADIANGRADVSLSAAASSGGRVSLKGPITLTGAMPADLAISLAELVVTDGEIYFTRVSGGITVRGPLTGGARIAGRLSLGKTSITVPSSGITSFGELPPIKHESARPEVRETLRRAGVNASGAQPDQGGGPAYPLDLTISAPSRIFVRGRGLDAELGGELRLTGTTADVISAGRFDLIRGRLDILEKRFVLSEGRVLLQGDFNPYIRFVAETDTGEGTASVIIEGPASQPEVTFSSVPQAPQDEVLSQIFFRRNISELSALQAAQLASAVATLAGKGGEGIVGRLRRQLGVDDLDITTDEEGNTGVRAGKYISDNIYTDVTASSGGGGEVSLNIDLSPSVTVKGSMDSDNESKLGIFFQKDY</sequence>
<evidence type="ECO:0000256" key="4">
    <source>
        <dbReference type="ARBA" id="ARBA00023136"/>
    </source>
</evidence>
<dbReference type="PANTHER" id="PTHR36985">
    <property type="entry name" value="TRANSLOCATION AND ASSEMBLY MODULE SUBUNIT TAMB"/>
    <property type="match status" value="1"/>
</dbReference>
<keyword evidence="8" id="KW-1185">Reference proteome</keyword>
<evidence type="ECO:0000256" key="3">
    <source>
        <dbReference type="ARBA" id="ARBA00022989"/>
    </source>
</evidence>
<keyword evidence="2" id="KW-0812">Transmembrane</keyword>
<dbReference type="InterPro" id="IPR007452">
    <property type="entry name" value="TamB_C"/>
</dbReference>
<evidence type="ECO:0000256" key="5">
    <source>
        <dbReference type="SAM" id="SignalP"/>
    </source>
</evidence>
<gene>
    <name evidence="7" type="ORF">D6850_12865</name>
</gene>
<evidence type="ECO:0000313" key="7">
    <source>
        <dbReference type="EMBL" id="RKF14056.1"/>
    </source>
</evidence>
<feature type="domain" description="Translocation and assembly module TamB C-terminal" evidence="6">
    <location>
        <begin position="967"/>
        <end position="1317"/>
    </location>
</feature>